<dbReference type="EnsemblPlants" id="evm.model.04.1494">
    <property type="protein sequence ID" value="cds.evm.model.04.1494"/>
    <property type="gene ID" value="evm.TU.04.1494"/>
</dbReference>
<dbReference type="EMBL" id="UZAU01000390">
    <property type="status" value="NOT_ANNOTATED_CDS"/>
    <property type="molecule type" value="Genomic_DNA"/>
</dbReference>
<dbReference type="Proteomes" id="UP000596661">
    <property type="component" value="Chromosome 4"/>
</dbReference>
<proteinExistence type="predicted"/>
<accession>A0A803PDC2</accession>
<sequence length="83" mass="9504">MMKKSPRSLKFVPSEWPKTEPEDQTLLAEAKIPISPPLLMAETITSPVNPSTIRQLSIHIPENQQRTNDRISAECLWPKRLIE</sequence>
<dbReference type="Gramene" id="evm.model.04.1494">
    <property type="protein sequence ID" value="cds.evm.model.04.1494"/>
    <property type="gene ID" value="evm.TU.04.1494"/>
</dbReference>
<dbReference type="AlphaFoldDB" id="A0A803PDC2"/>
<feature type="region of interest" description="Disordered" evidence="1">
    <location>
        <begin position="1"/>
        <end position="22"/>
    </location>
</feature>
<reference evidence="2" key="2">
    <citation type="submission" date="2021-03" db="UniProtKB">
        <authorList>
            <consortium name="EnsemblPlants"/>
        </authorList>
    </citation>
    <scope>IDENTIFICATION</scope>
</reference>
<organism evidence="2 3">
    <name type="scientific">Cannabis sativa</name>
    <name type="common">Hemp</name>
    <name type="synonym">Marijuana</name>
    <dbReference type="NCBI Taxonomy" id="3483"/>
    <lineage>
        <taxon>Eukaryota</taxon>
        <taxon>Viridiplantae</taxon>
        <taxon>Streptophyta</taxon>
        <taxon>Embryophyta</taxon>
        <taxon>Tracheophyta</taxon>
        <taxon>Spermatophyta</taxon>
        <taxon>Magnoliopsida</taxon>
        <taxon>eudicotyledons</taxon>
        <taxon>Gunneridae</taxon>
        <taxon>Pentapetalae</taxon>
        <taxon>rosids</taxon>
        <taxon>fabids</taxon>
        <taxon>Rosales</taxon>
        <taxon>Cannabaceae</taxon>
        <taxon>Cannabis</taxon>
    </lineage>
</organism>
<evidence type="ECO:0000313" key="2">
    <source>
        <dbReference type="EnsemblPlants" id="cds.evm.model.04.1494"/>
    </source>
</evidence>
<keyword evidence="3" id="KW-1185">Reference proteome</keyword>
<reference evidence="2" key="1">
    <citation type="submission" date="2018-11" db="EMBL/GenBank/DDBJ databases">
        <authorList>
            <person name="Grassa J C."/>
        </authorList>
    </citation>
    <scope>NUCLEOTIDE SEQUENCE [LARGE SCALE GENOMIC DNA]</scope>
</reference>
<name>A0A803PDC2_CANSA</name>
<protein>
    <submittedName>
        <fullName evidence="2">Uncharacterized protein</fullName>
    </submittedName>
</protein>
<evidence type="ECO:0000313" key="3">
    <source>
        <dbReference type="Proteomes" id="UP000596661"/>
    </source>
</evidence>
<evidence type="ECO:0000256" key="1">
    <source>
        <dbReference type="SAM" id="MobiDB-lite"/>
    </source>
</evidence>